<feature type="region of interest" description="Disordered" evidence="1">
    <location>
        <begin position="533"/>
        <end position="567"/>
    </location>
</feature>
<keyword evidence="4" id="KW-1185">Reference proteome</keyword>
<feature type="compositionally biased region" description="Low complexity" evidence="1">
    <location>
        <begin position="58"/>
        <end position="76"/>
    </location>
</feature>
<reference evidence="3" key="2">
    <citation type="submission" date="2015-02" db="UniProtKB">
        <authorList>
            <consortium name="EnsemblMetazoa"/>
        </authorList>
    </citation>
    <scope>IDENTIFICATION</scope>
</reference>
<dbReference type="HOGENOM" id="CLU_334427_0_0_1"/>
<evidence type="ECO:0000256" key="1">
    <source>
        <dbReference type="SAM" id="MobiDB-lite"/>
    </source>
</evidence>
<accession>T1IKU1</accession>
<feature type="domain" description="ENPP1-3/EXOG-like endonuclease/phosphodiesterase" evidence="2">
    <location>
        <begin position="641"/>
        <end position="825"/>
    </location>
</feature>
<name>T1IKU1_STRMM</name>
<evidence type="ECO:0000259" key="2">
    <source>
        <dbReference type="SMART" id="SM00477"/>
    </source>
</evidence>
<feature type="region of interest" description="Disordered" evidence="1">
    <location>
        <begin position="364"/>
        <end position="404"/>
    </location>
</feature>
<feature type="region of interest" description="Disordered" evidence="1">
    <location>
        <begin position="249"/>
        <end position="334"/>
    </location>
</feature>
<feature type="region of interest" description="Disordered" evidence="1">
    <location>
        <begin position="480"/>
        <end position="517"/>
    </location>
</feature>
<dbReference type="GO" id="GO:0046872">
    <property type="term" value="F:metal ion binding"/>
    <property type="evidence" value="ECO:0007669"/>
    <property type="project" value="InterPro"/>
</dbReference>
<dbReference type="InterPro" id="IPR020821">
    <property type="entry name" value="ENPP1-3/EXOG-like_nuc-like"/>
</dbReference>
<evidence type="ECO:0000313" key="4">
    <source>
        <dbReference type="Proteomes" id="UP000014500"/>
    </source>
</evidence>
<feature type="region of interest" description="Disordered" evidence="1">
    <location>
        <begin position="167"/>
        <end position="223"/>
    </location>
</feature>
<feature type="compositionally biased region" description="Polar residues" evidence="1">
    <location>
        <begin position="249"/>
        <end position="306"/>
    </location>
</feature>
<dbReference type="InterPro" id="IPR044925">
    <property type="entry name" value="His-Me_finger_sf"/>
</dbReference>
<dbReference type="GO" id="GO:0003676">
    <property type="term" value="F:nucleic acid binding"/>
    <property type="evidence" value="ECO:0007669"/>
    <property type="project" value="InterPro"/>
</dbReference>
<dbReference type="GO" id="GO:0016787">
    <property type="term" value="F:hydrolase activity"/>
    <property type="evidence" value="ECO:0007669"/>
    <property type="project" value="InterPro"/>
</dbReference>
<sequence>MQLNTGFKVNAHPEPDQDATAAAESEIYNQLLYGLPSDFSLDTSCIPRTITSTYIEDPSSSFTSPSNTPNRTYTTRRTSTPFSAHVTSPLVISSGSVEETLLDPIEVSDDRTYFPEPDLSVNASCIPGDNKTRSIREEEKSVSFVSPCNICDPNIQRLTSTPITAHQAELDVPTSPINVDTSSDSSTGGPKKRSENSSPIVGCKSDPSFDTSPSPKTPKSGAFGATSSPYVCKYGALNVTTFSPFENRSDTMSSPVGSDGSSDFNLSTSPIESSDYSESFNNKSTSSPSYDADISGNSSESFSPVDQSGKLRISLSSSKDDDSSDLSVTPTDRLMGPYTADTSFILSRDESREFRVRSFHLGDTRSLSTSPTEVESSKLRSLQVEEAESSEQSDLGAATGGPRTNASVYSPVAQRQHRPVVCNIPSFHLGDTSDESTLNPYDQIGAALHHSADRAALHYSADGAALHHSAGRAALQDTLSFDEGSSSSSGIEERTLPVSVISSSEHRSSSTESPEVDFSELYSPCASECLSPSPSGLREGGIVLTPHPEAGLRDNLSSDGANQDVPENPYKIINWKGQRVCIPKEFAEDQATSSSSFMDPDPGPAKERSFAPVKEHDIKWAPFCECKRDNKHFPNVADVEGYDFSVCRNYETGVPNWTLQHLECRVKEDCSCSYCKTVRCPGVAQGEDEEGIPAEINEYCDLDLDPCVFQALPPQATRKELQNNSLWDDFYHYVLYLADKYERIYVCSIPGFIKPQCGPDRDIYPTHFYKVILTKEKCGTYQFECYRFENQQIAIRHPELLDYRVLKGRVEQETGIKFFSLISRAMIGTKKPHYFGFIPHRECPKCFPTIKPTS</sequence>
<protein>
    <recommendedName>
        <fullName evidence="2">ENPP1-3/EXOG-like endonuclease/phosphodiesterase domain-containing protein</fullName>
    </recommendedName>
</protein>
<organism evidence="3 4">
    <name type="scientific">Strigamia maritima</name>
    <name type="common">European centipede</name>
    <name type="synonym">Geophilus maritimus</name>
    <dbReference type="NCBI Taxonomy" id="126957"/>
    <lineage>
        <taxon>Eukaryota</taxon>
        <taxon>Metazoa</taxon>
        <taxon>Ecdysozoa</taxon>
        <taxon>Arthropoda</taxon>
        <taxon>Myriapoda</taxon>
        <taxon>Chilopoda</taxon>
        <taxon>Pleurostigmophora</taxon>
        <taxon>Geophilomorpha</taxon>
        <taxon>Linotaeniidae</taxon>
        <taxon>Strigamia</taxon>
    </lineage>
</organism>
<feature type="region of interest" description="Disordered" evidence="1">
    <location>
        <begin position="1"/>
        <end position="21"/>
    </location>
</feature>
<dbReference type="SUPFAM" id="SSF54060">
    <property type="entry name" value="His-Me finger endonucleases"/>
    <property type="match status" value="1"/>
</dbReference>
<dbReference type="EnsemblMetazoa" id="SMAR001548-RA">
    <property type="protein sequence ID" value="SMAR001548-PA"/>
    <property type="gene ID" value="SMAR001548"/>
</dbReference>
<evidence type="ECO:0000313" key="3">
    <source>
        <dbReference type="EnsemblMetazoa" id="SMAR001548-PA"/>
    </source>
</evidence>
<dbReference type="Proteomes" id="UP000014500">
    <property type="component" value="Unassembled WGS sequence"/>
</dbReference>
<dbReference type="InterPro" id="IPR044929">
    <property type="entry name" value="DNA/RNA_non-sp_Endonuclease_sf"/>
</dbReference>
<feature type="region of interest" description="Disordered" evidence="1">
    <location>
        <begin position="56"/>
        <end position="76"/>
    </location>
</feature>
<reference evidence="4" key="1">
    <citation type="submission" date="2011-05" db="EMBL/GenBank/DDBJ databases">
        <authorList>
            <person name="Richards S.R."/>
            <person name="Qu J."/>
            <person name="Jiang H."/>
            <person name="Jhangiani S.N."/>
            <person name="Agravi P."/>
            <person name="Goodspeed R."/>
            <person name="Gross S."/>
            <person name="Mandapat C."/>
            <person name="Jackson L."/>
            <person name="Mathew T."/>
            <person name="Pu L."/>
            <person name="Thornton R."/>
            <person name="Saada N."/>
            <person name="Wilczek-Boney K.B."/>
            <person name="Lee S."/>
            <person name="Kovar C."/>
            <person name="Wu Y."/>
            <person name="Scherer S.E."/>
            <person name="Worley K.C."/>
            <person name="Muzny D.M."/>
            <person name="Gibbs R."/>
        </authorList>
    </citation>
    <scope>NUCLEOTIDE SEQUENCE</scope>
    <source>
        <strain evidence="4">Brora</strain>
    </source>
</reference>
<dbReference type="STRING" id="126957.T1IKU1"/>
<proteinExistence type="predicted"/>
<dbReference type="AlphaFoldDB" id="T1IKU1"/>
<dbReference type="Gene3D" id="3.40.570.10">
    <property type="entry name" value="Extracellular Endonuclease, subunit A"/>
    <property type="match status" value="1"/>
</dbReference>
<dbReference type="SMART" id="SM00477">
    <property type="entry name" value="NUC"/>
    <property type="match status" value="1"/>
</dbReference>
<dbReference type="EMBL" id="JH430635">
    <property type="status" value="NOT_ANNOTATED_CDS"/>
    <property type="molecule type" value="Genomic_DNA"/>
</dbReference>
<feature type="compositionally biased region" description="Polar residues" evidence="1">
    <location>
        <begin position="175"/>
        <end position="188"/>
    </location>
</feature>
<feature type="compositionally biased region" description="Polar residues" evidence="1">
    <location>
        <begin position="365"/>
        <end position="374"/>
    </location>
</feature>